<evidence type="ECO:0000313" key="2">
    <source>
        <dbReference type="Proteomes" id="UP000235658"/>
    </source>
</evidence>
<dbReference type="GeneID" id="84578230"/>
<name>A0A2N6UJB0_9FIRM</name>
<dbReference type="AlphaFoldDB" id="A0A2N6UJB0"/>
<dbReference type="EMBL" id="PNHP01000002">
    <property type="protein sequence ID" value="PMC81815.1"/>
    <property type="molecule type" value="Genomic_DNA"/>
</dbReference>
<evidence type="ECO:0000313" key="1">
    <source>
        <dbReference type="EMBL" id="PMC81815.1"/>
    </source>
</evidence>
<gene>
    <name evidence="1" type="ORF">CJ192_03435</name>
</gene>
<reference evidence="1 2" key="1">
    <citation type="submission" date="2017-09" db="EMBL/GenBank/DDBJ databases">
        <title>Bacterial strain isolated from the female urinary microbiota.</title>
        <authorList>
            <person name="Thomas-White K."/>
            <person name="Kumar N."/>
            <person name="Forster S."/>
            <person name="Putonti C."/>
            <person name="Lawley T."/>
            <person name="Wolfe A.J."/>
        </authorList>
    </citation>
    <scope>NUCLEOTIDE SEQUENCE [LARGE SCALE GENOMIC DNA]</scope>
    <source>
        <strain evidence="1 2">UMB0204</strain>
    </source>
</reference>
<proteinExistence type="predicted"/>
<dbReference type="RefSeq" id="WP_102197779.1">
    <property type="nucleotide sequence ID" value="NZ_PNHP01000002.1"/>
</dbReference>
<dbReference type="Proteomes" id="UP000235658">
    <property type="component" value="Unassembled WGS sequence"/>
</dbReference>
<protein>
    <submittedName>
        <fullName evidence="1">Uncharacterized protein</fullName>
    </submittedName>
</protein>
<accession>A0A2N6UJB0</accession>
<organism evidence="1 2">
    <name type="scientific">Anaerococcus hydrogenalis</name>
    <dbReference type="NCBI Taxonomy" id="33029"/>
    <lineage>
        <taxon>Bacteria</taxon>
        <taxon>Bacillati</taxon>
        <taxon>Bacillota</taxon>
        <taxon>Tissierellia</taxon>
        <taxon>Tissierellales</taxon>
        <taxon>Peptoniphilaceae</taxon>
        <taxon>Anaerococcus</taxon>
    </lineage>
</organism>
<sequence length="117" mass="14120">MDKKEKKSRKEKLSKYVNLANGRFKDHEIEDLEYLVENREKLDGTTKTYRSSYKSFDSEDTYRVNEEDTYTFHSDENGIRIDRDFLRHWDDGQNDTEKDSFETARDILTFASKLFRK</sequence>
<comment type="caution">
    <text evidence="1">The sequence shown here is derived from an EMBL/GenBank/DDBJ whole genome shotgun (WGS) entry which is preliminary data.</text>
</comment>